<protein>
    <submittedName>
        <fullName evidence="1">Uncharacterized protein</fullName>
    </submittedName>
</protein>
<gene>
    <name evidence="1" type="ORF">MM415A01483_0019</name>
    <name evidence="2" type="ORF">MM415B04033_0010</name>
</gene>
<dbReference type="EMBL" id="MT143195">
    <property type="protein sequence ID" value="QJA94007.1"/>
    <property type="molecule type" value="Genomic_DNA"/>
</dbReference>
<dbReference type="AlphaFoldDB" id="A0A6M3K4K7"/>
<evidence type="ECO:0000313" key="2">
    <source>
        <dbReference type="EMBL" id="QJA94007.1"/>
    </source>
</evidence>
<reference evidence="1" key="1">
    <citation type="submission" date="2020-03" db="EMBL/GenBank/DDBJ databases">
        <title>The deep terrestrial virosphere.</title>
        <authorList>
            <person name="Holmfeldt K."/>
            <person name="Nilsson E."/>
            <person name="Simone D."/>
            <person name="Lopez-Fernandez M."/>
            <person name="Wu X."/>
            <person name="de Brujin I."/>
            <person name="Lundin D."/>
            <person name="Andersson A."/>
            <person name="Bertilsson S."/>
            <person name="Dopson M."/>
        </authorList>
    </citation>
    <scope>NUCLEOTIDE SEQUENCE</scope>
    <source>
        <strain evidence="1">MM415A01483</strain>
        <strain evidence="2">MM415B04033</strain>
    </source>
</reference>
<sequence>MFNDVLSGIDREGRPANLTQHARTHRRCFTRQWHVIAQGNGFKNEYHMWTSLYPRDQTNPELPLTSTGRLGRKFQVAESTILKRINKFKIPKRPKGGANNTKRK</sequence>
<accession>A0A6M3K4K7</accession>
<proteinExistence type="predicted"/>
<organism evidence="1">
    <name type="scientific">viral metagenome</name>
    <dbReference type="NCBI Taxonomy" id="1070528"/>
    <lineage>
        <taxon>unclassified sequences</taxon>
        <taxon>metagenomes</taxon>
        <taxon>organismal metagenomes</taxon>
    </lineage>
</organism>
<dbReference type="EMBL" id="MT142232">
    <property type="protein sequence ID" value="QJA76581.1"/>
    <property type="molecule type" value="Genomic_DNA"/>
</dbReference>
<evidence type="ECO:0000313" key="1">
    <source>
        <dbReference type="EMBL" id="QJA76581.1"/>
    </source>
</evidence>
<name>A0A6M3K4K7_9ZZZZ</name>